<name>A0ABD2NVY6_9CUCU</name>
<keyword evidence="5" id="KW-1015">Disulfide bond</keyword>
<protein>
    <recommendedName>
        <fullName evidence="8">GH18 domain-containing protein</fullName>
    </recommendedName>
</protein>
<comment type="similarity">
    <text evidence="2">Belongs to the glycosyl hydrolase 18 family. IDGF subfamily.</text>
</comment>
<dbReference type="InterPro" id="IPR017853">
    <property type="entry name" value="GH"/>
</dbReference>
<feature type="signal peptide" evidence="7">
    <location>
        <begin position="1"/>
        <end position="24"/>
    </location>
</feature>
<keyword evidence="3" id="KW-0964">Secreted</keyword>
<evidence type="ECO:0000256" key="3">
    <source>
        <dbReference type="ARBA" id="ARBA00022525"/>
    </source>
</evidence>
<dbReference type="PROSITE" id="PS51910">
    <property type="entry name" value="GH18_2"/>
    <property type="match status" value="1"/>
</dbReference>
<keyword evidence="10" id="KW-1185">Reference proteome</keyword>
<dbReference type="SUPFAM" id="SSF51445">
    <property type="entry name" value="(Trans)glycosidases"/>
    <property type="match status" value="1"/>
</dbReference>
<dbReference type="SMART" id="SM00636">
    <property type="entry name" value="Glyco_18"/>
    <property type="match status" value="1"/>
</dbReference>
<dbReference type="InterPro" id="IPR050314">
    <property type="entry name" value="Glycosyl_Hydrlase_18"/>
</dbReference>
<dbReference type="Pfam" id="PF00704">
    <property type="entry name" value="Glyco_hydro_18"/>
    <property type="match status" value="1"/>
</dbReference>
<dbReference type="SUPFAM" id="SSF54556">
    <property type="entry name" value="Chitinase insertion domain"/>
    <property type="match status" value="1"/>
</dbReference>
<organism evidence="9 10">
    <name type="scientific">Cryptolaemus montrouzieri</name>
    <dbReference type="NCBI Taxonomy" id="559131"/>
    <lineage>
        <taxon>Eukaryota</taxon>
        <taxon>Metazoa</taxon>
        <taxon>Ecdysozoa</taxon>
        <taxon>Arthropoda</taxon>
        <taxon>Hexapoda</taxon>
        <taxon>Insecta</taxon>
        <taxon>Pterygota</taxon>
        <taxon>Neoptera</taxon>
        <taxon>Endopterygota</taxon>
        <taxon>Coleoptera</taxon>
        <taxon>Polyphaga</taxon>
        <taxon>Cucujiformia</taxon>
        <taxon>Coccinelloidea</taxon>
        <taxon>Coccinellidae</taxon>
        <taxon>Scymninae</taxon>
        <taxon>Scymnini</taxon>
        <taxon>Cryptolaemus</taxon>
    </lineage>
</organism>
<evidence type="ECO:0000256" key="5">
    <source>
        <dbReference type="ARBA" id="ARBA00023157"/>
    </source>
</evidence>
<dbReference type="InterPro" id="IPR029070">
    <property type="entry name" value="Chitinase_insertion_sf"/>
</dbReference>
<dbReference type="PANTHER" id="PTHR11177">
    <property type="entry name" value="CHITINASE"/>
    <property type="match status" value="1"/>
</dbReference>
<gene>
    <name evidence="9" type="ORF">HHI36_006064</name>
</gene>
<feature type="domain" description="GH18" evidence="8">
    <location>
        <begin position="34"/>
        <end position="457"/>
    </location>
</feature>
<proteinExistence type="inferred from homology"/>
<accession>A0ABD2NVY6</accession>
<dbReference type="GO" id="GO:0005576">
    <property type="term" value="C:extracellular region"/>
    <property type="evidence" value="ECO:0007669"/>
    <property type="project" value="UniProtKB-SubCell"/>
</dbReference>
<evidence type="ECO:0000259" key="8">
    <source>
        <dbReference type="PROSITE" id="PS51910"/>
    </source>
</evidence>
<dbReference type="InterPro" id="IPR001223">
    <property type="entry name" value="Glyco_hydro18_cat"/>
</dbReference>
<reference evidence="9 10" key="1">
    <citation type="journal article" date="2021" name="BMC Biol.">
        <title>Horizontally acquired antibacterial genes associated with adaptive radiation of ladybird beetles.</title>
        <authorList>
            <person name="Li H.S."/>
            <person name="Tang X.F."/>
            <person name="Huang Y.H."/>
            <person name="Xu Z.Y."/>
            <person name="Chen M.L."/>
            <person name="Du X.Y."/>
            <person name="Qiu B.Y."/>
            <person name="Chen P.T."/>
            <person name="Zhang W."/>
            <person name="Slipinski A."/>
            <person name="Escalona H.E."/>
            <person name="Waterhouse R.M."/>
            <person name="Zwick A."/>
            <person name="Pang H."/>
        </authorList>
    </citation>
    <scope>NUCLEOTIDE SEQUENCE [LARGE SCALE GENOMIC DNA]</scope>
    <source>
        <strain evidence="9">SYSU2018</strain>
    </source>
</reference>
<evidence type="ECO:0000256" key="1">
    <source>
        <dbReference type="ARBA" id="ARBA00004613"/>
    </source>
</evidence>
<evidence type="ECO:0000313" key="10">
    <source>
        <dbReference type="Proteomes" id="UP001516400"/>
    </source>
</evidence>
<evidence type="ECO:0000256" key="7">
    <source>
        <dbReference type="SAM" id="SignalP"/>
    </source>
</evidence>
<dbReference type="PANTHER" id="PTHR11177:SF235">
    <property type="entry name" value="CHITINASE-LIKE PROTEIN IDGF1-RELATED"/>
    <property type="match status" value="1"/>
</dbReference>
<keyword evidence="4 7" id="KW-0732">Signal</keyword>
<comment type="subcellular location">
    <subcellularLocation>
        <location evidence="1">Secreted</location>
    </subcellularLocation>
</comment>
<sequence length="458" mass="51417">MERNNMRLVCCITLFFVIIAVSTAKTVFGTQEPTKVVCFYNAGAHTRDGQAKFTLEDLQIAFPHCTHVIYGYAAISEKFKKLIPLNENFDVNQQHYKKVVDLKNRLNNRLPKPKIILSVGGGADISGEDDEKNIQYRDLLESAALRTTFINSAYETVKKYGFDGIDLAWEFPETKPKKIRSKIGSFFHSIKTKVIGPSVIDKKAEDHRQQFIALVRELKRTMAMDNLLVSVTVLPNVNSTVYYDPKALAPHLDFVNLMAYDFYTPARNPEEADYTSPLFELVDRRFDENIDFQVNYWTRNGAPANKIVLGIPTFARAWQMTTDSNINGIPPLTVDGPAEQGPFTRDAGLLSYAEVCQMIEGKKTPALTTPPTGSYLVEKDTSRRRGPYAYLLPGPNSKGAWISFENPDYAVAKATYVKSKGLGGVAINDLTLDDFKGSCSYERYPILQAVSNHLTKPY</sequence>
<evidence type="ECO:0000256" key="6">
    <source>
        <dbReference type="ARBA" id="ARBA00023180"/>
    </source>
</evidence>
<comment type="caution">
    <text evidence="9">The sequence shown here is derived from an EMBL/GenBank/DDBJ whole genome shotgun (WGS) entry which is preliminary data.</text>
</comment>
<dbReference type="Gene3D" id="3.10.50.10">
    <property type="match status" value="1"/>
</dbReference>
<dbReference type="EMBL" id="JABFTP020000144">
    <property type="protein sequence ID" value="KAL3282906.1"/>
    <property type="molecule type" value="Genomic_DNA"/>
</dbReference>
<dbReference type="FunFam" id="3.20.20.80:FF:000071">
    <property type="entry name" value="Imaginal disc growth factor"/>
    <property type="match status" value="1"/>
</dbReference>
<dbReference type="Proteomes" id="UP001516400">
    <property type="component" value="Unassembled WGS sequence"/>
</dbReference>
<evidence type="ECO:0000313" key="9">
    <source>
        <dbReference type="EMBL" id="KAL3282906.1"/>
    </source>
</evidence>
<feature type="chain" id="PRO_5044813368" description="GH18 domain-containing protein" evidence="7">
    <location>
        <begin position="25"/>
        <end position="458"/>
    </location>
</feature>
<evidence type="ECO:0000256" key="4">
    <source>
        <dbReference type="ARBA" id="ARBA00022729"/>
    </source>
</evidence>
<keyword evidence="6" id="KW-0325">Glycoprotein</keyword>
<dbReference type="AlphaFoldDB" id="A0ABD2NVY6"/>
<dbReference type="Gene3D" id="3.20.20.80">
    <property type="entry name" value="Glycosidases"/>
    <property type="match status" value="1"/>
</dbReference>
<evidence type="ECO:0000256" key="2">
    <source>
        <dbReference type="ARBA" id="ARBA00006606"/>
    </source>
</evidence>
<dbReference type="InterPro" id="IPR011583">
    <property type="entry name" value="Chitinase_II/V-like_cat"/>
</dbReference>